<dbReference type="PANTHER" id="PTHR33545:SF5">
    <property type="entry name" value="UPF0750 MEMBRANE PROTEIN YITT"/>
    <property type="match status" value="1"/>
</dbReference>
<feature type="transmembrane region" description="Helical" evidence="6">
    <location>
        <begin position="117"/>
        <end position="136"/>
    </location>
</feature>
<dbReference type="Proteomes" id="UP000570361">
    <property type="component" value="Unassembled WGS sequence"/>
</dbReference>
<dbReference type="PANTHER" id="PTHR33545">
    <property type="entry name" value="UPF0750 MEMBRANE PROTEIN YITT-RELATED"/>
    <property type="match status" value="1"/>
</dbReference>
<keyword evidence="5 6" id="KW-0472">Membrane</keyword>
<feature type="transmembrane region" description="Helical" evidence="6">
    <location>
        <begin position="181"/>
        <end position="199"/>
    </location>
</feature>
<keyword evidence="4 6" id="KW-1133">Transmembrane helix</keyword>
<evidence type="ECO:0000313" key="8">
    <source>
        <dbReference type="Proteomes" id="UP000570361"/>
    </source>
</evidence>
<evidence type="ECO:0000256" key="4">
    <source>
        <dbReference type="ARBA" id="ARBA00022989"/>
    </source>
</evidence>
<dbReference type="InterPro" id="IPR051461">
    <property type="entry name" value="UPF0750_membrane"/>
</dbReference>
<keyword evidence="3 6" id="KW-0812">Transmembrane</keyword>
<feature type="transmembrane region" description="Helical" evidence="6">
    <location>
        <begin position="91"/>
        <end position="111"/>
    </location>
</feature>
<dbReference type="InterPro" id="IPR003740">
    <property type="entry name" value="YitT"/>
</dbReference>
<evidence type="ECO:0000256" key="1">
    <source>
        <dbReference type="ARBA" id="ARBA00004651"/>
    </source>
</evidence>
<proteinExistence type="predicted"/>
<dbReference type="GO" id="GO:0005886">
    <property type="term" value="C:plasma membrane"/>
    <property type="evidence" value="ECO:0007669"/>
    <property type="project" value="UniProtKB-SubCell"/>
</dbReference>
<protein>
    <submittedName>
        <fullName evidence="7">Uncharacterized membrane-anchored protein YitT (DUF2179 family)</fullName>
    </submittedName>
</protein>
<keyword evidence="8" id="KW-1185">Reference proteome</keyword>
<feature type="transmembrane region" description="Helical" evidence="6">
    <location>
        <begin position="21"/>
        <end position="42"/>
    </location>
</feature>
<organism evidence="7 8">
    <name type="scientific">Paenibacillus phyllosphaerae</name>
    <dbReference type="NCBI Taxonomy" id="274593"/>
    <lineage>
        <taxon>Bacteria</taxon>
        <taxon>Bacillati</taxon>
        <taxon>Bacillota</taxon>
        <taxon>Bacilli</taxon>
        <taxon>Bacillales</taxon>
        <taxon>Paenibacillaceae</taxon>
        <taxon>Paenibacillus</taxon>
    </lineage>
</organism>
<dbReference type="AlphaFoldDB" id="A0A7W5B1E5"/>
<comment type="caution">
    <text evidence="7">The sequence shown here is derived from an EMBL/GenBank/DDBJ whole genome shotgun (WGS) entry which is preliminary data.</text>
</comment>
<dbReference type="Pfam" id="PF02588">
    <property type="entry name" value="YitT_membrane"/>
    <property type="match status" value="1"/>
</dbReference>
<evidence type="ECO:0000313" key="7">
    <source>
        <dbReference type="EMBL" id="MBB3111921.1"/>
    </source>
</evidence>
<evidence type="ECO:0000256" key="5">
    <source>
        <dbReference type="ARBA" id="ARBA00023136"/>
    </source>
</evidence>
<sequence length="282" mass="29584">MRGDNHRMDTGNSNLPATAGYRLAAVVFGALLAAVGVELFLAPSGLIVAGMTGVSMLAAPHAGTGIGLLLFAFNLPFLLRQGRLLPSEQRMLAAQGLVAFGVFASLLHAVQGLTDELLPAAIVGGAVLGLGFRVALRYGGFLDVGASAVPRTSRGMAGYAGRMLLSVTVMATGALLLEWHLWLHSVIAVIVAFLAAARWNRATSLSLVLTITTIQADTVVTAVKQAAGSHGELQGLSTDAERQTFTIEVRVARLAAYALREAVLRADPEAIIRVTRDEHPKN</sequence>
<dbReference type="EMBL" id="JACHXK010000009">
    <property type="protein sequence ID" value="MBB3111921.1"/>
    <property type="molecule type" value="Genomic_DNA"/>
</dbReference>
<accession>A0A7W5B1E5</accession>
<feature type="transmembrane region" description="Helical" evidence="6">
    <location>
        <begin position="62"/>
        <end position="79"/>
    </location>
</feature>
<keyword evidence="2" id="KW-1003">Cell membrane</keyword>
<reference evidence="7 8" key="1">
    <citation type="submission" date="2020-08" db="EMBL/GenBank/DDBJ databases">
        <title>Genomic Encyclopedia of Type Strains, Phase III (KMG-III): the genomes of soil and plant-associated and newly described type strains.</title>
        <authorList>
            <person name="Whitman W."/>
        </authorList>
    </citation>
    <scope>NUCLEOTIDE SEQUENCE [LARGE SCALE GENOMIC DNA]</scope>
    <source>
        <strain evidence="7 8">CECT 5862</strain>
    </source>
</reference>
<evidence type="ECO:0000256" key="2">
    <source>
        <dbReference type="ARBA" id="ARBA00022475"/>
    </source>
</evidence>
<feature type="transmembrane region" description="Helical" evidence="6">
    <location>
        <begin position="157"/>
        <end position="175"/>
    </location>
</feature>
<comment type="subcellular location">
    <subcellularLocation>
        <location evidence="1">Cell membrane</location>
        <topology evidence="1">Multi-pass membrane protein</topology>
    </subcellularLocation>
</comment>
<evidence type="ECO:0000256" key="3">
    <source>
        <dbReference type="ARBA" id="ARBA00022692"/>
    </source>
</evidence>
<gene>
    <name evidence="7" type="ORF">FHS18_003989</name>
</gene>
<evidence type="ECO:0000256" key="6">
    <source>
        <dbReference type="SAM" id="Phobius"/>
    </source>
</evidence>
<name>A0A7W5B1E5_9BACL</name>
<dbReference type="RefSeq" id="WP_183601768.1">
    <property type="nucleotide sequence ID" value="NZ_JACHXK010000009.1"/>
</dbReference>